<dbReference type="InterPro" id="IPR051264">
    <property type="entry name" value="FAD-oxidored/transferase_4"/>
</dbReference>
<dbReference type="GO" id="GO:0071949">
    <property type="term" value="F:FAD binding"/>
    <property type="evidence" value="ECO:0007669"/>
    <property type="project" value="InterPro"/>
</dbReference>
<dbReference type="Pfam" id="PF02913">
    <property type="entry name" value="FAD-oxidase_C"/>
    <property type="match status" value="1"/>
</dbReference>
<keyword evidence="3" id="KW-0285">Flavoprotein</keyword>
<evidence type="ECO:0000313" key="8">
    <source>
        <dbReference type="Proteomes" id="UP000054937"/>
    </source>
</evidence>
<dbReference type="Gene3D" id="3.30.70.2740">
    <property type="match status" value="1"/>
</dbReference>
<keyword evidence="5" id="KW-0560">Oxidoreductase</keyword>
<dbReference type="SUPFAM" id="SSF55103">
    <property type="entry name" value="FAD-linked oxidases, C-terminal domain"/>
    <property type="match status" value="1"/>
</dbReference>
<dbReference type="InterPro" id="IPR016171">
    <property type="entry name" value="Vanillyl_alc_oxidase_C-sub2"/>
</dbReference>
<gene>
    <name evidence="7" type="ORF">PPERSA_05045</name>
</gene>
<dbReference type="InterPro" id="IPR016167">
    <property type="entry name" value="FAD-bd_PCMH_sub1"/>
</dbReference>
<dbReference type="InterPro" id="IPR016164">
    <property type="entry name" value="FAD-linked_Oxase-like_C"/>
</dbReference>
<dbReference type="PANTHER" id="PTHR43716:SF1">
    <property type="entry name" value="D-2-HYDROXYGLUTARATE DEHYDROGENASE, MITOCHONDRIAL"/>
    <property type="match status" value="1"/>
</dbReference>
<evidence type="ECO:0000256" key="1">
    <source>
        <dbReference type="ARBA" id="ARBA00001974"/>
    </source>
</evidence>
<evidence type="ECO:0000256" key="5">
    <source>
        <dbReference type="ARBA" id="ARBA00023002"/>
    </source>
</evidence>
<dbReference type="Gene3D" id="3.30.465.10">
    <property type="match status" value="1"/>
</dbReference>
<dbReference type="Gene3D" id="3.30.43.10">
    <property type="entry name" value="Uridine Diphospho-n-acetylenolpyruvylglucosamine Reductase, domain 2"/>
    <property type="match status" value="1"/>
</dbReference>
<dbReference type="PROSITE" id="PS51387">
    <property type="entry name" value="FAD_PCMH"/>
    <property type="match status" value="1"/>
</dbReference>
<dbReference type="PANTHER" id="PTHR43716">
    <property type="entry name" value="D-2-HYDROXYGLUTARATE DEHYDROGENASE, MITOCHONDRIAL"/>
    <property type="match status" value="1"/>
</dbReference>
<sequence>MLQKLFLNPKNKFSTVKNLTRNNAYKKLSEQDISHFQKILGSNHVKQQEIQQYNNDWMNKYKGNSELVLFPTSTQELSQILKYCNLNKLAVVPQSGNTGLVGGSVPVFDEIIVNLQKMNKIINFDENSTVLTVEGGVILEEMNNYLKDYQCEIPWDLGAKGSCLIGGNISTNAGGKYYVKYGPLRANILGLEVVLPNGEVMDLQSQIRKDNTGIDLKQLFIGSEGILGIITKANILCSKLDNSRNLLYVNCSSYNDIIEVYKKAKKTLNKNLAAIEWMDAWSFNAVMETMTHINNPFNKKAEIDKDYFVLIEINSNHAMQELEDLLFEELQTVSGFKDAIKAQNETQFTEIWEIRETVGLASSKKSKYQFKYDISLDIKLMEKLTQDIRKKLENFDTEVVGYGHIGDSNLHINIILKDESQKEQVANIVEPYIFEYLQKVNGSISAEHGLGLMKAQYLHLQKPQIAIDQMKQLKNIFDPQHILNPYKCLP</sequence>
<evidence type="ECO:0000259" key="6">
    <source>
        <dbReference type="PROSITE" id="PS51387"/>
    </source>
</evidence>
<accession>A0A0V0QWP9</accession>
<dbReference type="FunFam" id="3.30.465.10:FF:000001">
    <property type="entry name" value="D-2-hydroxyglutarate dehydrogenase, mitochondrial"/>
    <property type="match status" value="1"/>
</dbReference>
<protein>
    <submittedName>
        <fullName evidence="7">FAD-linked oxidase-like, C-terminal</fullName>
    </submittedName>
</protein>
<dbReference type="EMBL" id="LDAU01000096">
    <property type="protein sequence ID" value="KRX06432.1"/>
    <property type="molecule type" value="Genomic_DNA"/>
</dbReference>
<dbReference type="FunFam" id="1.10.45.10:FF:000001">
    <property type="entry name" value="D-lactate dehydrogenase mitochondrial"/>
    <property type="match status" value="1"/>
</dbReference>
<keyword evidence="8" id="KW-1185">Reference proteome</keyword>
<dbReference type="InterPro" id="IPR004113">
    <property type="entry name" value="FAD-bd_oxidored_4_C"/>
</dbReference>
<evidence type="ECO:0000256" key="4">
    <source>
        <dbReference type="ARBA" id="ARBA00022827"/>
    </source>
</evidence>
<dbReference type="InParanoid" id="A0A0V0QWP9"/>
<dbReference type="Proteomes" id="UP000054937">
    <property type="component" value="Unassembled WGS sequence"/>
</dbReference>
<name>A0A0V0QWP9_PSEPJ</name>
<organism evidence="7 8">
    <name type="scientific">Pseudocohnilembus persalinus</name>
    <name type="common">Ciliate</name>
    <dbReference type="NCBI Taxonomy" id="266149"/>
    <lineage>
        <taxon>Eukaryota</taxon>
        <taxon>Sar</taxon>
        <taxon>Alveolata</taxon>
        <taxon>Ciliophora</taxon>
        <taxon>Intramacronucleata</taxon>
        <taxon>Oligohymenophorea</taxon>
        <taxon>Scuticociliatia</taxon>
        <taxon>Philasterida</taxon>
        <taxon>Pseudocohnilembidae</taxon>
        <taxon>Pseudocohnilembus</taxon>
    </lineage>
</organism>
<evidence type="ECO:0000313" key="7">
    <source>
        <dbReference type="EMBL" id="KRX06432.1"/>
    </source>
</evidence>
<feature type="domain" description="FAD-binding PCMH-type" evidence="6">
    <location>
        <begin position="61"/>
        <end position="240"/>
    </location>
</feature>
<dbReference type="InterPro" id="IPR016169">
    <property type="entry name" value="FAD-bd_PCMH_sub2"/>
</dbReference>
<dbReference type="Gene3D" id="3.30.70.2190">
    <property type="match status" value="1"/>
</dbReference>
<dbReference type="OMA" id="YNEDWMR"/>
<dbReference type="SUPFAM" id="SSF56176">
    <property type="entry name" value="FAD-binding/transporter-associated domain-like"/>
    <property type="match status" value="1"/>
</dbReference>
<dbReference type="InterPro" id="IPR036318">
    <property type="entry name" value="FAD-bd_PCMH-like_sf"/>
</dbReference>
<evidence type="ECO:0000256" key="3">
    <source>
        <dbReference type="ARBA" id="ARBA00022630"/>
    </source>
</evidence>
<dbReference type="Gene3D" id="1.10.45.10">
    <property type="entry name" value="Vanillyl-alcohol Oxidase, Chain A, domain 4"/>
    <property type="match status" value="1"/>
</dbReference>
<dbReference type="AlphaFoldDB" id="A0A0V0QWP9"/>
<evidence type="ECO:0000256" key="2">
    <source>
        <dbReference type="ARBA" id="ARBA00008000"/>
    </source>
</evidence>
<dbReference type="OrthoDB" id="5332616at2759"/>
<keyword evidence="4" id="KW-0274">FAD</keyword>
<proteinExistence type="inferred from homology"/>
<dbReference type="InterPro" id="IPR006094">
    <property type="entry name" value="Oxid_FAD_bind_N"/>
</dbReference>
<dbReference type="GO" id="GO:0016491">
    <property type="term" value="F:oxidoreductase activity"/>
    <property type="evidence" value="ECO:0007669"/>
    <property type="project" value="UniProtKB-KW"/>
</dbReference>
<dbReference type="InterPro" id="IPR016166">
    <property type="entry name" value="FAD-bd_PCMH"/>
</dbReference>
<comment type="similarity">
    <text evidence="2">Belongs to the FAD-binding oxidoreductase/transferase type 4 family.</text>
</comment>
<dbReference type="FunFam" id="3.30.43.10:FF:000002">
    <property type="entry name" value="D-2-hydroxyglutarate dehydrogenase, mitochondrial"/>
    <property type="match status" value="1"/>
</dbReference>
<reference evidence="7 8" key="1">
    <citation type="journal article" date="2015" name="Sci. Rep.">
        <title>Genome of the facultative scuticociliatosis pathogen Pseudocohnilembus persalinus provides insight into its virulence through horizontal gene transfer.</title>
        <authorList>
            <person name="Xiong J."/>
            <person name="Wang G."/>
            <person name="Cheng J."/>
            <person name="Tian M."/>
            <person name="Pan X."/>
            <person name="Warren A."/>
            <person name="Jiang C."/>
            <person name="Yuan D."/>
            <person name="Miao W."/>
        </authorList>
    </citation>
    <scope>NUCLEOTIDE SEQUENCE [LARGE SCALE GENOMIC DNA]</scope>
    <source>
        <strain evidence="7">36N120E</strain>
    </source>
</reference>
<comment type="cofactor">
    <cofactor evidence="1">
        <name>FAD</name>
        <dbReference type="ChEBI" id="CHEBI:57692"/>
    </cofactor>
</comment>
<dbReference type="Pfam" id="PF01565">
    <property type="entry name" value="FAD_binding_4"/>
    <property type="match status" value="1"/>
</dbReference>
<dbReference type="GO" id="GO:0005739">
    <property type="term" value="C:mitochondrion"/>
    <property type="evidence" value="ECO:0007669"/>
    <property type="project" value="TreeGrafter"/>
</dbReference>
<comment type="caution">
    <text evidence="7">The sequence shown here is derived from an EMBL/GenBank/DDBJ whole genome shotgun (WGS) entry which is preliminary data.</text>
</comment>